<organism evidence="1 2">
    <name type="scientific">Dothistroma septosporum (strain NZE10 / CBS 128990)</name>
    <name type="common">Red band needle blight fungus</name>
    <name type="synonym">Mycosphaerella pini</name>
    <dbReference type="NCBI Taxonomy" id="675120"/>
    <lineage>
        <taxon>Eukaryota</taxon>
        <taxon>Fungi</taxon>
        <taxon>Dikarya</taxon>
        <taxon>Ascomycota</taxon>
        <taxon>Pezizomycotina</taxon>
        <taxon>Dothideomycetes</taxon>
        <taxon>Dothideomycetidae</taxon>
        <taxon>Mycosphaerellales</taxon>
        <taxon>Mycosphaerellaceae</taxon>
        <taxon>Dothistroma</taxon>
    </lineage>
</organism>
<dbReference type="STRING" id="675120.N1PC03"/>
<dbReference type="GO" id="GO:0005737">
    <property type="term" value="C:cytoplasm"/>
    <property type="evidence" value="ECO:0007669"/>
    <property type="project" value="TreeGrafter"/>
</dbReference>
<evidence type="ECO:0000313" key="2">
    <source>
        <dbReference type="Proteomes" id="UP000016933"/>
    </source>
</evidence>
<reference evidence="2" key="1">
    <citation type="journal article" date="2012" name="PLoS Genet.">
        <title>The genomes of the fungal plant pathogens Cladosporium fulvum and Dothistroma septosporum reveal adaptation to different hosts and lifestyles but also signatures of common ancestry.</title>
        <authorList>
            <person name="de Wit P.J.G.M."/>
            <person name="van der Burgt A."/>
            <person name="Oekmen B."/>
            <person name="Stergiopoulos I."/>
            <person name="Abd-Elsalam K.A."/>
            <person name="Aerts A.L."/>
            <person name="Bahkali A.H."/>
            <person name="Beenen H.G."/>
            <person name="Chettri P."/>
            <person name="Cox M.P."/>
            <person name="Datema E."/>
            <person name="de Vries R.P."/>
            <person name="Dhillon B."/>
            <person name="Ganley A.R."/>
            <person name="Griffiths S.A."/>
            <person name="Guo Y."/>
            <person name="Hamelin R.C."/>
            <person name="Henrissat B."/>
            <person name="Kabir M.S."/>
            <person name="Jashni M.K."/>
            <person name="Kema G."/>
            <person name="Klaubauf S."/>
            <person name="Lapidus A."/>
            <person name="Levasseur A."/>
            <person name="Lindquist E."/>
            <person name="Mehrabi R."/>
            <person name="Ohm R.A."/>
            <person name="Owen T.J."/>
            <person name="Salamov A."/>
            <person name="Schwelm A."/>
            <person name="Schijlen E."/>
            <person name="Sun H."/>
            <person name="van den Burg H.A."/>
            <person name="van Ham R.C.H.J."/>
            <person name="Zhang S."/>
            <person name="Goodwin S.B."/>
            <person name="Grigoriev I.V."/>
            <person name="Collemare J."/>
            <person name="Bradshaw R.E."/>
        </authorList>
    </citation>
    <scope>NUCLEOTIDE SEQUENCE [LARGE SCALE GENOMIC DNA]</scope>
    <source>
        <strain evidence="2">NZE10 / CBS 128990</strain>
    </source>
</reference>
<gene>
    <name evidence="1" type="ORF">DOTSEDRAFT_140882</name>
</gene>
<dbReference type="eggNOG" id="ENOG502RXY8">
    <property type="taxonomic scope" value="Eukaryota"/>
</dbReference>
<dbReference type="GO" id="GO:0000309">
    <property type="term" value="F:nicotinamide-nucleotide adenylyltransferase activity"/>
    <property type="evidence" value="ECO:0007669"/>
    <property type="project" value="TreeGrafter"/>
</dbReference>
<name>N1PC03_DOTSN</name>
<dbReference type="SUPFAM" id="SSF52374">
    <property type="entry name" value="Nucleotidylyl transferase"/>
    <property type="match status" value="1"/>
</dbReference>
<dbReference type="HOGENOM" id="CLU_032651_0_0_1"/>
<dbReference type="PANTHER" id="PTHR31285">
    <property type="entry name" value="NICOTINAMIDE MONONUCLEOTIDE ADENYLYLTRANSFERASE"/>
    <property type="match status" value="1"/>
</dbReference>
<dbReference type="OMA" id="RLVMMEL"/>
<protein>
    <recommendedName>
        <fullName evidence="3">Nicotinamide-nucleotide adenylyltransferase</fullName>
    </recommendedName>
</protein>
<dbReference type="Proteomes" id="UP000016933">
    <property type="component" value="Unassembled WGS sequence"/>
</dbReference>
<accession>N1PC03</accession>
<evidence type="ECO:0000313" key="1">
    <source>
        <dbReference type="EMBL" id="EME38536.1"/>
    </source>
</evidence>
<reference evidence="1 2" key="2">
    <citation type="journal article" date="2012" name="PLoS Pathog.">
        <title>Diverse lifestyles and strategies of plant pathogenesis encoded in the genomes of eighteen Dothideomycetes fungi.</title>
        <authorList>
            <person name="Ohm R.A."/>
            <person name="Feau N."/>
            <person name="Henrissat B."/>
            <person name="Schoch C.L."/>
            <person name="Horwitz B.A."/>
            <person name="Barry K.W."/>
            <person name="Condon B.J."/>
            <person name="Copeland A.C."/>
            <person name="Dhillon B."/>
            <person name="Glaser F."/>
            <person name="Hesse C.N."/>
            <person name="Kosti I."/>
            <person name="LaButti K."/>
            <person name="Lindquist E.A."/>
            <person name="Lucas S."/>
            <person name="Salamov A.A."/>
            <person name="Bradshaw R.E."/>
            <person name="Ciuffetti L."/>
            <person name="Hamelin R.C."/>
            <person name="Kema G.H.J."/>
            <person name="Lawrence C."/>
            <person name="Scott J.A."/>
            <person name="Spatafora J.W."/>
            <person name="Turgeon B.G."/>
            <person name="de Wit P.J.G.M."/>
            <person name="Zhong S."/>
            <person name="Goodwin S.B."/>
            <person name="Grigoriev I.V."/>
        </authorList>
    </citation>
    <scope>NUCLEOTIDE SEQUENCE [LARGE SCALE GENOMIC DNA]</scope>
    <source>
        <strain evidence="2">NZE10 / CBS 128990</strain>
    </source>
</reference>
<dbReference type="InterPro" id="IPR014729">
    <property type="entry name" value="Rossmann-like_a/b/a_fold"/>
</dbReference>
<proteinExistence type="predicted"/>
<evidence type="ECO:0008006" key="3">
    <source>
        <dbReference type="Google" id="ProtNLM"/>
    </source>
</evidence>
<dbReference type="GO" id="GO:0005634">
    <property type="term" value="C:nucleus"/>
    <property type="evidence" value="ECO:0007669"/>
    <property type="project" value="TreeGrafter"/>
</dbReference>
<dbReference type="OrthoDB" id="5591297at2759"/>
<sequence>MNIYRQLLPDVGSALKTFQSSGSRFKVLKTVLPSSPTPQDPRPVPAKPDEQGTLFILDSSFNPPSIAHRTLAQRVLEKKSLEPYPARTRLLLLFAVMNADKAPSPASFEHRLTMMTIFARDLLDSISSSMDHTPLPIDIGVTTQPFYTDKTAAIETEGKKWYPEQPRHIHLIGFDTLTRFFGAKYYRENFDPPFSALDPYFDHGHTLRVTLRPGDVAGEYGNLEKQRAFHESLASGEMERDGGKKEWAQQVELAEPVGDEGVSSTKIRKAANAEDWKEVRRLCTPGVAEWVKTESLYREDARGAKMA</sequence>
<dbReference type="PANTHER" id="PTHR31285:SF0">
    <property type="entry name" value="NICOTINAMIDE MONONUCLEOTIDE ADENYLYLTRANSFERASE"/>
    <property type="match status" value="1"/>
</dbReference>
<keyword evidence="2" id="KW-1185">Reference proteome</keyword>
<dbReference type="EMBL" id="KB446547">
    <property type="protein sequence ID" value="EME38536.1"/>
    <property type="molecule type" value="Genomic_DNA"/>
</dbReference>
<dbReference type="Gene3D" id="3.40.50.620">
    <property type="entry name" value="HUPs"/>
    <property type="match status" value="1"/>
</dbReference>
<dbReference type="AlphaFoldDB" id="N1PC03"/>
<dbReference type="GO" id="GO:0016887">
    <property type="term" value="F:ATP hydrolysis activity"/>
    <property type="evidence" value="ECO:0007669"/>
    <property type="project" value="TreeGrafter"/>
</dbReference>